<reference evidence="2 3" key="1">
    <citation type="submission" date="2014-06" db="EMBL/GenBank/DDBJ databases">
        <authorList>
            <consortium name="DOE Joint Genome Institute"/>
            <person name="Kuo A."/>
            <person name="Kohler A."/>
            <person name="Nagy L.G."/>
            <person name="Floudas D."/>
            <person name="Copeland A."/>
            <person name="Barry K.W."/>
            <person name="Cichocki N."/>
            <person name="Veneault-Fourrey C."/>
            <person name="LaButti K."/>
            <person name="Lindquist E.A."/>
            <person name="Lipzen A."/>
            <person name="Lundell T."/>
            <person name="Morin E."/>
            <person name="Murat C."/>
            <person name="Sun H."/>
            <person name="Tunlid A."/>
            <person name="Henrissat B."/>
            <person name="Grigoriev I.V."/>
            <person name="Hibbett D.S."/>
            <person name="Martin F."/>
            <person name="Nordberg H.P."/>
            <person name="Cantor M.N."/>
            <person name="Hua S.X."/>
        </authorList>
    </citation>
    <scope>NUCLEOTIDE SEQUENCE [LARGE SCALE GENOMIC DNA]</scope>
    <source>
        <strain evidence="2 3">ATCC 200175</strain>
    </source>
</reference>
<feature type="compositionally biased region" description="Pro residues" evidence="1">
    <location>
        <begin position="28"/>
        <end position="42"/>
    </location>
</feature>
<dbReference type="HOGENOM" id="CLU_1971234_0_0_1"/>
<protein>
    <submittedName>
        <fullName evidence="2">Uncharacterized protein</fullName>
    </submittedName>
</protein>
<gene>
    <name evidence="2" type="ORF">PAXINDRAFT_15205</name>
</gene>
<reference evidence="3" key="2">
    <citation type="submission" date="2015-01" db="EMBL/GenBank/DDBJ databases">
        <title>Evolutionary Origins and Diversification of the Mycorrhizal Mutualists.</title>
        <authorList>
            <consortium name="DOE Joint Genome Institute"/>
            <consortium name="Mycorrhizal Genomics Consortium"/>
            <person name="Kohler A."/>
            <person name="Kuo A."/>
            <person name="Nagy L.G."/>
            <person name="Floudas D."/>
            <person name="Copeland A."/>
            <person name="Barry K.W."/>
            <person name="Cichocki N."/>
            <person name="Veneault-Fourrey C."/>
            <person name="LaButti K."/>
            <person name="Lindquist E.A."/>
            <person name="Lipzen A."/>
            <person name="Lundell T."/>
            <person name="Morin E."/>
            <person name="Murat C."/>
            <person name="Riley R."/>
            <person name="Ohm R."/>
            <person name="Sun H."/>
            <person name="Tunlid A."/>
            <person name="Henrissat B."/>
            <person name="Grigoriev I.V."/>
            <person name="Hibbett D.S."/>
            <person name="Martin F."/>
        </authorList>
    </citation>
    <scope>NUCLEOTIDE SEQUENCE [LARGE SCALE GENOMIC DNA]</scope>
    <source>
        <strain evidence="3">ATCC 200175</strain>
    </source>
</reference>
<dbReference type="EMBL" id="KN819370">
    <property type="protein sequence ID" value="KIJ12024.1"/>
    <property type="molecule type" value="Genomic_DNA"/>
</dbReference>
<keyword evidence="3" id="KW-1185">Reference proteome</keyword>
<proteinExistence type="predicted"/>
<feature type="region of interest" description="Disordered" evidence="1">
    <location>
        <begin position="16"/>
        <end position="46"/>
    </location>
</feature>
<evidence type="ECO:0000313" key="2">
    <source>
        <dbReference type="EMBL" id="KIJ12024.1"/>
    </source>
</evidence>
<evidence type="ECO:0000256" key="1">
    <source>
        <dbReference type="SAM" id="MobiDB-lite"/>
    </source>
</evidence>
<organism evidence="2 3">
    <name type="scientific">Paxillus involutus ATCC 200175</name>
    <dbReference type="NCBI Taxonomy" id="664439"/>
    <lineage>
        <taxon>Eukaryota</taxon>
        <taxon>Fungi</taxon>
        <taxon>Dikarya</taxon>
        <taxon>Basidiomycota</taxon>
        <taxon>Agaricomycotina</taxon>
        <taxon>Agaricomycetes</taxon>
        <taxon>Agaricomycetidae</taxon>
        <taxon>Boletales</taxon>
        <taxon>Paxilineae</taxon>
        <taxon>Paxillaceae</taxon>
        <taxon>Paxillus</taxon>
    </lineage>
</organism>
<dbReference type="Proteomes" id="UP000053647">
    <property type="component" value="Unassembled WGS sequence"/>
</dbReference>
<sequence>MDKELMTPTRIEKAAVGNQSSLCVQHRAPPPVPSAFQPPPLLSNPSSVESALTRVSLAAEPIRSYTTPALRSSGSVLVHPNTLTGLADYTTILCWEQADNSRGKHKEVQKLSTVKRKQPDPKFNQQQ</sequence>
<feature type="region of interest" description="Disordered" evidence="1">
    <location>
        <begin position="100"/>
        <end position="127"/>
    </location>
</feature>
<evidence type="ECO:0000313" key="3">
    <source>
        <dbReference type="Proteomes" id="UP000053647"/>
    </source>
</evidence>
<accession>A0A0C9STE1</accession>
<dbReference type="AlphaFoldDB" id="A0A0C9STE1"/>
<feature type="compositionally biased region" description="Basic and acidic residues" evidence="1">
    <location>
        <begin position="100"/>
        <end position="109"/>
    </location>
</feature>
<name>A0A0C9STE1_PAXIN</name>